<feature type="compositionally biased region" description="Basic and acidic residues" evidence="1">
    <location>
        <begin position="1"/>
        <end position="14"/>
    </location>
</feature>
<protein>
    <submittedName>
        <fullName evidence="2">Uncharacterized protein</fullName>
    </submittedName>
</protein>
<proteinExistence type="predicted"/>
<gene>
    <name evidence="2" type="ORF">AMECASPLE_019720</name>
</gene>
<sequence>MEGRVDAHVGRETETDSGGTYNRVNGVGATETGREFLGHSLQRDVLSREPDFLTRCVLGSRAPSPVSEAFVLCCCPAESLGSGVPDALTSANVVSDCGHSNFFLVKREQRRLITQGCFEGRQTSGRRDVSIVGIFHPRQKLTPVSRVGGSEVTKGCLKFLVHPFRLAIRLRMKTRS</sequence>
<organism evidence="2 3">
    <name type="scientific">Ameca splendens</name>
    <dbReference type="NCBI Taxonomy" id="208324"/>
    <lineage>
        <taxon>Eukaryota</taxon>
        <taxon>Metazoa</taxon>
        <taxon>Chordata</taxon>
        <taxon>Craniata</taxon>
        <taxon>Vertebrata</taxon>
        <taxon>Euteleostomi</taxon>
        <taxon>Actinopterygii</taxon>
        <taxon>Neopterygii</taxon>
        <taxon>Teleostei</taxon>
        <taxon>Neoteleostei</taxon>
        <taxon>Acanthomorphata</taxon>
        <taxon>Ovalentaria</taxon>
        <taxon>Atherinomorphae</taxon>
        <taxon>Cyprinodontiformes</taxon>
        <taxon>Goodeidae</taxon>
        <taxon>Ameca</taxon>
    </lineage>
</organism>
<reference evidence="2 3" key="1">
    <citation type="submission" date="2021-06" db="EMBL/GenBank/DDBJ databases">
        <authorList>
            <person name="Palmer J.M."/>
        </authorList>
    </citation>
    <scope>NUCLEOTIDE SEQUENCE [LARGE SCALE GENOMIC DNA]</scope>
    <source>
        <strain evidence="2 3">AS_MEX2019</strain>
        <tissue evidence="2">Muscle</tissue>
    </source>
</reference>
<accession>A0ABV0XG42</accession>
<dbReference type="EMBL" id="JAHRIP010001608">
    <property type="protein sequence ID" value="MEQ2280427.1"/>
    <property type="molecule type" value="Genomic_DNA"/>
</dbReference>
<feature type="region of interest" description="Disordered" evidence="1">
    <location>
        <begin position="1"/>
        <end position="25"/>
    </location>
</feature>
<comment type="caution">
    <text evidence="2">The sequence shown here is derived from an EMBL/GenBank/DDBJ whole genome shotgun (WGS) entry which is preliminary data.</text>
</comment>
<evidence type="ECO:0000256" key="1">
    <source>
        <dbReference type="SAM" id="MobiDB-lite"/>
    </source>
</evidence>
<dbReference type="Proteomes" id="UP001469553">
    <property type="component" value="Unassembled WGS sequence"/>
</dbReference>
<name>A0ABV0XG42_9TELE</name>
<keyword evidence="3" id="KW-1185">Reference proteome</keyword>
<evidence type="ECO:0000313" key="3">
    <source>
        <dbReference type="Proteomes" id="UP001469553"/>
    </source>
</evidence>
<evidence type="ECO:0000313" key="2">
    <source>
        <dbReference type="EMBL" id="MEQ2280427.1"/>
    </source>
</evidence>